<organism evidence="1">
    <name type="scientific">marine sediment metagenome</name>
    <dbReference type="NCBI Taxonomy" id="412755"/>
    <lineage>
        <taxon>unclassified sequences</taxon>
        <taxon>metagenomes</taxon>
        <taxon>ecological metagenomes</taxon>
    </lineage>
</organism>
<gene>
    <name evidence="1" type="ORF">S01H1_60872</name>
</gene>
<reference evidence="1" key="1">
    <citation type="journal article" date="2014" name="Front. Microbiol.">
        <title>High frequency of phylogenetically diverse reductive dehalogenase-homologous genes in deep subseafloor sedimentary metagenomes.</title>
        <authorList>
            <person name="Kawai M."/>
            <person name="Futagami T."/>
            <person name="Toyoda A."/>
            <person name="Takaki Y."/>
            <person name="Nishi S."/>
            <person name="Hori S."/>
            <person name="Arai W."/>
            <person name="Tsubouchi T."/>
            <person name="Morono Y."/>
            <person name="Uchiyama I."/>
            <person name="Ito T."/>
            <person name="Fujiyama A."/>
            <person name="Inagaki F."/>
            <person name="Takami H."/>
        </authorList>
    </citation>
    <scope>NUCLEOTIDE SEQUENCE</scope>
    <source>
        <strain evidence="1">Expedition CK06-06</strain>
    </source>
</reference>
<dbReference type="InterPro" id="IPR011990">
    <property type="entry name" value="TPR-like_helical_dom_sf"/>
</dbReference>
<dbReference type="Gene3D" id="1.25.40.10">
    <property type="entry name" value="Tetratricopeptide repeat domain"/>
    <property type="match status" value="1"/>
</dbReference>
<dbReference type="AlphaFoldDB" id="X0VZW4"/>
<dbReference type="EMBL" id="BARS01039883">
    <property type="protein sequence ID" value="GAG24049.1"/>
    <property type="molecule type" value="Genomic_DNA"/>
</dbReference>
<proteinExistence type="predicted"/>
<accession>X0VZW4</accession>
<feature type="non-terminal residue" evidence="1">
    <location>
        <position position="255"/>
    </location>
</feature>
<feature type="non-terminal residue" evidence="1">
    <location>
        <position position="1"/>
    </location>
</feature>
<comment type="caution">
    <text evidence="1">The sequence shown here is derived from an EMBL/GenBank/DDBJ whole genome shotgun (WGS) entry which is preliminary data.</text>
</comment>
<sequence length="255" mass="28318">FFKQTLYEEIIAPRRIRLHRQVGKALEEVYAKRLEEHAAELAEHFSHSSDPADLAKAVSYSEMAAGRAWAVYAYGEVVRLLEQALKVQEVLDPDDKAKRCDLFLGLGSAVSASGQPRRALDVELPEAFSLAEDIGDSERASRICQQTMGVLYRYWSALPSGPGLVEMVQWAERADRYAQPDTTGRALADIALGNVKYVTGYPNEGVPLIRRGLGLARRLGDADTFWWAAAYWLGRVGAPQHTEETLRLAEELAQG</sequence>
<protein>
    <submittedName>
        <fullName evidence="1">Uncharacterized protein</fullName>
    </submittedName>
</protein>
<evidence type="ECO:0000313" key="1">
    <source>
        <dbReference type="EMBL" id="GAG24049.1"/>
    </source>
</evidence>
<name>X0VZW4_9ZZZZ</name>